<accession>A0A7I7Q1W6</accession>
<reference evidence="6 7" key="1">
    <citation type="journal article" date="2019" name="Emerg. Microbes Infect.">
        <title>Comprehensive subspecies identification of 175 nontuberculous mycobacteria species based on 7547 genomic profiles.</title>
        <authorList>
            <person name="Matsumoto Y."/>
            <person name="Kinjo T."/>
            <person name="Motooka D."/>
            <person name="Nabeya D."/>
            <person name="Jung N."/>
            <person name="Uechi K."/>
            <person name="Horii T."/>
            <person name="Iida T."/>
            <person name="Fujita J."/>
            <person name="Nakamura S."/>
        </authorList>
    </citation>
    <scope>NUCLEOTIDE SEQUENCE [LARGE SCALE GENOMIC DNA]</scope>
    <source>
        <strain evidence="6 7">JCM 17783</strain>
    </source>
</reference>
<keyword evidence="1" id="KW-0805">Transcription regulation</keyword>
<feature type="DNA-binding region" description="H-T-H motif" evidence="4">
    <location>
        <begin position="92"/>
        <end position="111"/>
    </location>
</feature>
<dbReference type="GO" id="GO:0003700">
    <property type="term" value="F:DNA-binding transcription factor activity"/>
    <property type="evidence" value="ECO:0007669"/>
    <property type="project" value="TreeGrafter"/>
</dbReference>
<keyword evidence="2 4" id="KW-0238">DNA-binding</keyword>
<evidence type="ECO:0000256" key="3">
    <source>
        <dbReference type="ARBA" id="ARBA00023163"/>
    </source>
</evidence>
<dbReference type="SUPFAM" id="SSF48498">
    <property type="entry name" value="Tetracyclin repressor-like, C-terminal domain"/>
    <property type="match status" value="1"/>
</dbReference>
<dbReference type="RefSeq" id="WP_163794458.1">
    <property type="nucleotide sequence ID" value="NZ_AP022587.1"/>
</dbReference>
<feature type="domain" description="HTH tetR-type" evidence="5">
    <location>
        <begin position="69"/>
        <end position="129"/>
    </location>
</feature>
<dbReference type="KEGG" id="msto:MSTO_05080"/>
<dbReference type="AlphaFoldDB" id="A0A7I7Q1W6"/>
<dbReference type="InterPro" id="IPR036271">
    <property type="entry name" value="Tet_transcr_reg_TetR-rel_C_sf"/>
</dbReference>
<dbReference type="Pfam" id="PF00440">
    <property type="entry name" value="TetR_N"/>
    <property type="match status" value="1"/>
</dbReference>
<evidence type="ECO:0000256" key="4">
    <source>
        <dbReference type="PROSITE-ProRule" id="PRU00335"/>
    </source>
</evidence>
<dbReference type="InterPro" id="IPR050109">
    <property type="entry name" value="HTH-type_TetR-like_transc_reg"/>
</dbReference>
<keyword evidence="7" id="KW-1185">Reference proteome</keyword>
<dbReference type="PANTHER" id="PTHR30055:SF234">
    <property type="entry name" value="HTH-TYPE TRANSCRIPTIONAL REGULATOR BETI"/>
    <property type="match status" value="1"/>
</dbReference>
<evidence type="ECO:0000256" key="1">
    <source>
        <dbReference type="ARBA" id="ARBA00023015"/>
    </source>
</evidence>
<evidence type="ECO:0000256" key="2">
    <source>
        <dbReference type="ARBA" id="ARBA00023125"/>
    </source>
</evidence>
<organism evidence="6 7">
    <name type="scientific">Mycobacterium stomatepiae</name>
    <dbReference type="NCBI Taxonomy" id="470076"/>
    <lineage>
        <taxon>Bacteria</taxon>
        <taxon>Bacillati</taxon>
        <taxon>Actinomycetota</taxon>
        <taxon>Actinomycetes</taxon>
        <taxon>Mycobacteriales</taxon>
        <taxon>Mycobacteriaceae</taxon>
        <taxon>Mycobacterium</taxon>
        <taxon>Mycobacterium simiae complex</taxon>
    </lineage>
</organism>
<dbReference type="PANTHER" id="PTHR30055">
    <property type="entry name" value="HTH-TYPE TRANSCRIPTIONAL REGULATOR RUTR"/>
    <property type="match status" value="1"/>
</dbReference>
<evidence type="ECO:0000313" key="7">
    <source>
        <dbReference type="Proteomes" id="UP000467130"/>
    </source>
</evidence>
<dbReference type="InterPro" id="IPR009057">
    <property type="entry name" value="Homeodomain-like_sf"/>
</dbReference>
<dbReference type="EMBL" id="AP022587">
    <property type="protein sequence ID" value="BBY20303.1"/>
    <property type="molecule type" value="Genomic_DNA"/>
</dbReference>
<name>A0A7I7Q1W6_9MYCO</name>
<dbReference type="PROSITE" id="PS50977">
    <property type="entry name" value="HTH_TETR_2"/>
    <property type="match status" value="1"/>
</dbReference>
<dbReference type="SUPFAM" id="SSF46689">
    <property type="entry name" value="Homeodomain-like"/>
    <property type="match status" value="1"/>
</dbReference>
<keyword evidence="3" id="KW-0804">Transcription</keyword>
<dbReference type="GO" id="GO:0000976">
    <property type="term" value="F:transcription cis-regulatory region binding"/>
    <property type="evidence" value="ECO:0007669"/>
    <property type="project" value="TreeGrafter"/>
</dbReference>
<sequence length="295" mass="31272">MSEYVKSGLVEAALQAARDLGRDVADVPVAAIAAKAGISRSTLLRRLGGSRAALDAAVRSAGVDPGGQLPVRARALDAAAALISEYGLAATTLDSISTRAECSVVSLHAAFGGRDGLMRAVFEQHTPLLDFEEFFEQPHGDLQSTVRAFYQMMANALSREPRVVPALFAEMFARPDSPATQSLIGHAGPRMLGVLDRWLTTQVQHGRIRDLPIPLLVQQLLAPMLLNMFIRPVAQKGAPLTVTDVGTACDVFADTFVRAVGTQSTLTGGARPNCALIFSGQPPGPNSFRVGECAR</sequence>
<dbReference type="Proteomes" id="UP000467130">
    <property type="component" value="Chromosome"/>
</dbReference>
<evidence type="ECO:0000259" key="5">
    <source>
        <dbReference type="PROSITE" id="PS50977"/>
    </source>
</evidence>
<proteinExistence type="predicted"/>
<protein>
    <submittedName>
        <fullName evidence="6">TetR family transcriptional regulator</fullName>
    </submittedName>
</protein>
<gene>
    <name evidence="6" type="ORF">MSTO_05080</name>
</gene>
<dbReference type="InterPro" id="IPR001647">
    <property type="entry name" value="HTH_TetR"/>
</dbReference>
<dbReference type="Gene3D" id="1.10.357.10">
    <property type="entry name" value="Tetracycline Repressor, domain 2"/>
    <property type="match status" value="1"/>
</dbReference>
<evidence type="ECO:0000313" key="6">
    <source>
        <dbReference type="EMBL" id="BBY20303.1"/>
    </source>
</evidence>